<sequence>YSSRKISSCLTDTGVETRGNRHRPLISHIEMLLVTLFSVIQLSMPSWTRADDDWFSLWDSPYK</sequence>
<name>A0A8S3ZE81_9EUPU</name>
<gene>
    <name evidence="2" type="ORF">CUNI_LOCUS10849</name>
</gene>
<keyword evidence="3" id="KW-1185">Reference proteome</keyword>
<dbReference type="Proteomes" id="UP000678393">
    <property type="component" value="Unassembled WGS sequence"/>
</dbReference>
<feature type="transmembrane region" description="Helical" evidence="1">
    <location>
        <begin position="25"/>
        <end position="44"/>
    </location>
</feature>
<comment type="caution">
    <text evidence="2">The sequence shown here is derived from an EMBL/GenBank/DDBJ whole genome shotgun (WGS) entry which is preliminary data.</text>
</comment>
<keyword evidence="1" id="KW-0812">Transmembrane</keyword>
<evidence type="ECO:0000313" key="3">
    <source>
        <dbReference type="Proteomes" id="UP000678393"/>
    </source>
</evidence>
<feature type="non-terminal residue" evidence="2">
    <location>
        <position position="63"/>
    </location>
</feature>
<keyword evidence="1" id="KW-0472">Membrane</keyword>
<feature type="non-terminal residue" evidence="2">
    <location>
        <position position="1"/>
    </location>
</feature>
<proteinExistence type="predicted"/>
<keyword evidence="1" id="KW-1133">Transmembrane helix</keyword>
<dbReference type="EMBL" id="CAJHNH020002008">
    <property type="protein sequence ID" value="CAG5125291.1"/>
    <property type="molecule type" value="Genomic_DNA"/>
</dbReference>
<dbReference type="AlphaFoldDB" id="A0A8S3ZE81"/>
<protein>
    <submittedName>
        <fullName evidence="2">Uncharacterized protein</fullName>
    </submittedName>
</protein>
<evidence type="ECO:0000313" key="2">
    <source>
        <dbReference type="EMBL" id="CAG5125291.1"/>
    </source>
</evidence>
<evidence type="ECO:0000256" key="1">
    <source>
        <dbReference type="SAM" id="Phobius"/>
    </source>
</evidence>
<organism evidence="2 3">
    <name type="scientific">Candidula unifasciata</name>
    <dbReference type="NCBI Taxonomy" id="100452"/>
    <lineage>
        <taxon>Eukaryota</taxon>
        <taxon>Metazoa</taxon>
        <taxon>Spiralia</taxon>
        <taxon>Lophotrochozoa</taxon>
        <taxon>Mollusca</taxon>
        <taxon>Gastropoda</taxon>
        <taxon>Heterobranchia</taxon>
        <taxon>Euthyneura</taxon>
        <taxon>Panpulmonata</taxon>
        <taxon>Eupulmonata</taxon>
        <taxon>Stylommatophora</taxon>
        <taxon>Helicina</taxon>
        <taxon>Helicoidea</taxon>
        <taxon>Geomitridae</taxon>
        <taxon>Candidula</taxon>
    </lineage>
</organism>
<reference evidence="2" key="1">
    <citation type="submission" date="2021-04" db="EMBL/GenBank/DDBJ databases">
        <authorList>
            <consortium name="Molecular Ecology Group"/>
        </authorList>
    </citation>
    <scope>NUCLEOTIDE SEQUENCE</scope>
</reference>
<accession>A0A8S3ZE81</accession>